<comment type="caution">
    <text evidence="1">The sequence shown here is derived from an EMBL/GenBank/DDBJ whole genome shotgun (WGS) entry which is preliminary data.</text>
</comment>
<proteinExistence type="predicted"/>
<dbReference type="Proteomes" id="UP001148629">
    <property type="component" value="Unassembled WGS sequence"/>
</dbReference>
<protein>
    <submittedName>
        <fullName evidence="1">Uncharacterized protein</fullName>
    </submittedName>
</protein>
<keyword evidence="2" id="KW-1185">Reference proteome</keyword>
<name>A0ACC1SK36_9HYPO</name>
<organism evidence="1 2">
    <name type="scientific">Fusarium decemcellulare</name>
    <dbReference type="NCBI Taxonomy" id="57161"/>
    <lineage>
        <taxon>Eukaryota</taxon>
        <taxon>Fungi</taxon>
        <taxon>Dikarya</taxon>
        <taxon>Ascomycota</taxon>
        <taxon>Pezizomycotina</taxon>
        <taxon>Sordariomycetes</taxon>
        <taxon>Hypocreomycetidae</taxon>
        <taxon>Hypocreales</taxon>
        <taxon>Nectriaceae</taxon>
        <taxon>Fusarium</taxon>
        <taxon>Fusarium decemcellulare species complex</taxon>
    </lineage>
</organism>
<gene>
    <name evidence="1" type="ORF">NM208_g4639</name>
</gene>
<dbReference type="EMBL" id="JANRMS010000355">
    <property type="protein sequence ID" value="KAJ3541384.1"/>
    <property type="molecule type" value="Genomic_DNA"/>
</dbReference>
<reference evidence="1" key="1">
    <citation type="submission" date="2022-08" db="EMBL/GenBank/DDBJ databases">
        <title>Genome Sequence of Fusarium decemcellulare.</title>
        <authorList>
            <person name="Buettner E."/>
        </authorList>
    </citation>
    <scope>NUCLEOTIDE SEQUENCE</scope>
    <source>
        <strain evidence="1">Babe19</strain>
    </source>
</reference>
<evidence type="ECO:0000313" key="1">
    <source>
        <dbReference type="EMBL" id="KAJ3541384.1"/>
    </source>
</evidence>
<sequence>MLDHTLILHPSVSHFVRFISTILGRDKLMRLLQFSCRLRLWALSKENSSAVSVERWESLSRNLGLTRKLLRFGKNIEQFQAAALTLGTKSEDYFLRDIAIIRQLLAAAYLTCDNATILNSLGFYTWKSARSIERQASKLWLSTVICSIITQLYCFHRLKQYKKSARTSVGPETYITL</sequence>
<evidence type="ECO:0000313" key="2">
    <source>
        <dbReference type="Proteomes" id="UP001148629"/>
    </source>
</evidence>
<accession>A0ACC1SK36</accession>